<dbReference type="EMBL" id="VSSQ01019820">
    <property type="protein sequence ID" value="MPM64197.1"/>
    <property type="molecule type" value="Genomic_DNA"/>
</dbReference>
<name>A0A645BFT2_9ZZZZ</name>
<protein>
    <submittedName>
        <fullName evidence="1">Uncharacterized protein</fullName>
    </submittedName>
</protein>
<proteinExistence type="predicted"/>
<sequence length="60" mass="6753">MGCDADKLPGSIIKHFDNSIRINDNNTIVGRTDKRLNFITGPTHLCIEYPHEVLAAYDTH</sequence>
<reference evidence="1" key="1">
    <citation type="submission" date="2019-08" db="EMBL/GenBank/DDBJ databases">
        <authorList>
            <person name="Kucharzyk K."/>
            <person name="Murdoch R.W."/>
            <person name="Higgins S."/>
            <person name="Loffler F."/>
        </authorList>
    </citation>
    <scope>NUCLEOTIDE SEQUENCE</scope>
</reference>
<comment type="caution">
    <text evidence="1">The sequence shown here is derived from an EMBL/GenBank/DDBJ whole genome shotgun (WGS) entry which is preliminary data.</text>
</comment>
<organism evidence="1">
    <name type="scientific">bioreactor metagenome</name>
    <dbReference type="NCBI Taxonomy" id="1076179"/>
    <lineage>
        <taxon>unclassified sequences</taxon>
        <taxon>metagenomes</taxon>
        <taxon>ecological metagenomes</taxon>
    </lineage>
</organism>
<accession>A0A645BFT2</accession>
<evidence type="ECO:0000313" key="1">
    <source>
        <dbReference type="EMBL" id="MPM64197.1"/>
    </source>
</evidence>
<dbReference type="AlphaFoldDB" id="A0A645BFT2"/>
<gene>
    <name evidence="1" type="ORF">SDC9_111083</name>
</gene>